<evidence type="ECO:0000313" key="3">
    <source>
        <dbReference type="Proteomes" id="UP001595789"/>
    </source>
</evidence>
<reference evidence="3" key="1">
    <citation type="journal article" date="2019" name="Int. J. Syst. Evol. Microbiol.">
        <title>The Global Catalogue of Microorganisms (GCM) 10K type strain sequencing project: providing services to taxonomists for standard genome sequencing and annotation.</title>
        <authorList>
            <consortium name="The Broad Institute Genomics Platform"/>
            <consortium name="The Broad Institute Genome Sequencing Center for Infectious Disease"/>
            <person name="Wu L."/>
            <person name="Ma J."/>
        </authorList>
    </citation>
    <scope>NUCLEOTIDE SEQUENCE [LARGE SCALE GENOMIC DNA]</scope>
    <source>
        <strain evidence="3">CCM 8691</strain>
    </source>
</reference>
<accession>A0ABV8PG32</accession>
<keyword evidence="1" id="KW-0812">Transmembrane</keyword>
<evidence type="ECO:0000313" key="2">
    <source>
        <dbReference type="EMBL" id="MFC4212957.1"/>
    </source>
</evidence>
<protein>
    <recommendedName>
        <fullName evidence="4">DKNYY family protein</fullName>
    </recommendedName>
</protein>
<feature type="transmembrane region" description="Helical" evidence="1">
    <location>
        <begin position="5"/>
        <end position="25"/>
    </location>
</feature>
<gene>
    <name evidence="2" type="ORF">ACFOWA_17310</name>
</gene>
<evidence type="ECO:0008006" key="4">
    <source>
        <dbReference type="Google" id="ProtNLM"/>
    </source>
</evidence>
<name>A0ABV8PG32_9SPHI</name>
<dbReference type="Proteomes" id="UP001595789">
    <property type="component" value="Unassembled WGS sequence"/>
</dbReference>
<evidence type="ECO:0000256" key="1">
    <source>
        <dbReference type="SAM" id="Phobius"/>
    </source>
</evidence>
<keyword evidence="3" id="KW-1185">Reference proteome</keyword>
<dbReference type="EMBL" id="JBHSBW010000013">
    <property type="protein sequence ID" value="MFC4212957.1"/>
    <property type="molecule type" value="Genomic_DNA"/>
</dbReference>
<dbReference type="RefSeq" id="WP_378987477.1">
    <property type="nucleotide sequence ID" value="NZ_JBHSBW010000013.1"/>
</dbReference>
<keyword evidence="1" id="KW-1133">Transmembrane helix</keyword>
<keyword evidence="1" id="KW-0472">Membrane</keyword>
<comment type="caution">
    <text evidence="2">The sequence shown here is derived from an EMBL/GenBank/DDBJ whole genome shotgun (WGS) entry which is preliminary data.</text>
</comment>
<organism evidence="2 3">
    <name type="scientific">Pedobacter lithocola</name>
    <dbReference type="NCBI Taxonomy" id="1908239"/>
    <lineage>
        <taxon>Bacteria</taxon>
        <taxon>Pseudomonadati</taxon>
        <taxon>Bacteroidota</taxon>
        <taxon>Sphingobacteriia</taxon>
        <taxon>Sphingobacteriales</taxon>
        <taxon>Sphingobacteriaceae</taxon>
        <taxon>Pedobacter</taxon>
    </lineage>
</organism>
<proteinExistence type="predicted"/>
<sequence>MRKKIIIGILLFLGLFCGICFYWGYTIPQKDKHKDWIFFPEDKDTEFAIEKTGICIDPFQLHFPSLKGSIILNQDEDKYYSTTIVDEHYRTVKILPKAKSFYIDSANHRIILDESSLDNDSTSQLFGYDLKNFEKSGPLIINKHPIKETFREFVNRKNYTYVPADSKRDEQWTAEYIAGKPKETNFYKKLSAVTELSNMYDELNVHCYTDNNGQLFDIEDAESFTDRIHDIWESLYLLFPNYDKETTGLLPRDYIRFIESDKPSVYSNFLYVGVFFSPIEFRQWNINYYSIKFGNKSFNFKDMEDDDNYFEQLNTPKNEKDTLFMFGSQSVYQVYLKSNRKQKLKL</sequence>